<comment type="caution">
    <text evidence="2">The sequence shown here is derived from an EMBL/GenBank/DDBJ whole genome shotgun (WGS) entry which is preliminary data.</text>
</comment>
<dbReference type="Proteomes" id="UP001267878">
    <property type="component" value="Unassembled WGS sequence"/>
</dbReference>
<proteinExistence type="predicted"/>
<keyword evidence="1" id="KW-0812">Transmembrane</keyword>
<evidence type="ECO:0000313" key="3">
    <source>
        <dbReference type="Proteomes" id="UP001267878"/>
    </source>
</evidence>
<sequence>MQDGDIDYSRYSLLELEEALAGINRNRYPGNYANLRSAYERLTSRRPSPIPEPEPPAEVLEEALEPQPKFDANGRYIPNQIPSDERASHVLLSPALFAYGSYGVRVNDLYVPGRHSRGVHLHDTPAWVMYGAMICACLVMLSVVLDHYDRRNNERHYRAFAAAGEFVGWTLFGLSLLWSVFSQHA</sequence>
<evidence type="ECO:0000313" key="2">
    <source>
        <dbReference type="EMBL" id="MDR7099816.1"/>
    </source>
</evidence>
<name>A0ABU1VQQ1_9GAMM</name>
<dbReference type="EMBL" id="JAVDVW010000002">
    <property type="protein sequence ID" value="MDR7099816.1"/>
    <property type="molecule type" value="Genomic_DNA"/>
</dbReference>
<evidence type="ECO:0000256" key="1">
    <source>
        <dbReference type="SAM" id="Phobius"/>
    </source>
</evidence>
<gene>
    <name evidence="2" type="ORF">J2X04_002197</name>
</gene>
<keyword evidence="1" id="KW-1133">Transmembrane helix</keyword>
<feature type="transmembrane region" description="Helical" evidence="1">
    <location>
        <begin position="127"/>
        <end position="145"/>
    </location>
</feature>
<accession>A0ABU1VQQ1</accession>
<reference evidence="2 3" key="1">
    <citation type="submission" date="2023-07" db="EMBL/GenBank/DDBJ databases">
        <title>Sorghum-associated microbial communities from plants grown in Nebraska, USA.</title>
        <authorList>
            <person name="Schachtman D."/>
        </authorList>
    </citation>
    <scope>NUCLEOTIDE SEQUENCE [LARGE SCALE GENOMIC DNA]</scope>
    <source>
        <strain evidence="2 3">BE187</strain>
    </source>
</reference>
<dbReference type="RefSeq" id="WP_310054246.1">
    <property type="nucleotide sequence ID" value="NZ_JAVDVW010000002.1"/>
</dbReference>
<keyword evidence="1" id="KW-0472">Membrane</keyword>
<organism evidence="2 3">
    <name type="scientific">Agrilutibacter niabensis</name>
    <dbReference type="NCBI Taxonomy" id="380628"/>
    <lineage>
        <taxon>Bacteria</taxon>
        <taxon>Pseudomonadati</taxon>
        <taxon>Pseudomonadota</taxon>
        <taxon>Gammaproteobacteria</taxon>
        <taxon>Lysobacterales</taxon>
        <taxon>Lysobacteraceae</taxon>
        <taxon>Agrilutibacter</taxon>
    </lineage>
</organism>
<keyword evidence="3" id="KW-1185">Reference proteome</keyword>
<feature type="transmembrane region" description="Helical" evidence="1">
    <location>
        <begin position="157"/>
        <end position="181"/>
    </location>
</feature>
<protein>
    <submittedName>
        <fullName evidence="2">Uncharacterized protein</fullName>
    </submittedName>
</protein>